<feature type="transmembrane region" description="Helical" evidence="1">
    <location>
        <begin position="20"/>
        <end position="42"/>
    </location>
</feature>
<feature type="domain" description="TadE-like" evidence="2">
    <location>
        <begin position="14"/>
        <end position="56"/>
    </location>
</feature>
<evidence type="ECO:0000313" key="4">
    <source>
        <dbReference type="Proteomes" id="UP000184211"/>
    </source>
</evidence>
<dbReference type="InterPro" id="IPR012495">
    <property type="entry name" value="TadE-like_dom"/>
</dbReference>
<protein>
    <submittedName>
        <fullName evidence="3">TadE-like protein</fullName>
    </submittedName>
</protein>
<dbReference type="STRING" id="870908.SAMN04488044_1678"/>
<proteinExistence type="predicted"/>
<dbReference type="Proteomes" id="UP000184211">
    <property type="component" value="Unassembled WGS sequence"/>
</dbReference>
<evidence type="ECO:0000256" key="1">
    <source>
        <dbReference type="SAM" id="Phobius"/>
    </source>
</evidence>
<sequence length="213" mass="22226">MVNSMSRLLRSTRGTSLTEAMLAMPIVLLIFTGMIEFGGLLWQWNMAAKATQIGARLAAVSTPMMGTSAYEAAMTSDYGSDDIEGNAVPSAVVRVACGAGTTACDSDAISRLVTGGDGICGTVSANSLIGMCDVAPFLTSDNVRVTYSRSGLGYVGRPFGDVSTITVELRDINFDFLLLDSLVPGINNLQIAAHPVAITSEDLSDCIDGDPPC</sequence>
<keyword evidence="1" id="KW-1133">Transmembrane helix</keyword>
<keyword evidence="1" id="KW-0812">Transmembrane</keyword>
<keyword evidence="4" id="KW-1185">Reference proteome</keyword>
<dbReference type="AlphaFoldDB" id="A0A1M5P1V5"/>
<dbReference type="OrthoDB" id="7865585at2"/>
<dbReference type="Pfam" id="PF07811">
    <property type="entry name" value="TadE"/>
    <property type="match status" value="1"/>
</dbReference>
<name>A0A1M5P1V5_9RHOB</name>
<evidence type="ECO:0000313" key="3">
    <source>
        <dbReference type="EMBL" id="SHG95173.1"/>
    </source>
</evidence>
<accession>A0A1M5P1V5</accession>
<dbReference type="EMBL" id="FQWM01000002">
    <property type="protein sequence ID" value="SHG95173.1"/>
    <property type="molecule type" value="Genomic_DNA"/>
</dbReference>
<gene>
    <name evidence="3" type="ORF">SAMN04488044_1678</name>
</gene>
<keyword evidence="1" id="KW-0472">Membrane</keyword>
<evidence type="ECO:0000259" key="2">
    <source>
        <dbReference type="Pfam" id="PF07811"/>
    </source>
</evidence>
<reference evidence="4" key="1">
    <citation type="submission" date="2016-11" db="EMBL/GenBank/DDBJ databases">
        <authorList>
            <person name="Varghese N."/>
            <person name="Submissions S."/>
        </authorList>
    </citation>
    <scope>NUCLEOTIDE SEQUENCE [LARGE SCALE GENOMIC DNA]</scope>
    <source>
        <strain evidence="4">DSM 28223</strain>
    </source>
</reference>
<organism evidence="3 4">
    <name type="scientific">Cognatishimia maritima</name>
    <dbReference type="NCBI Taxonomy" id="870908"/>
    <lineage>
        <taxon>Bacteria</taxon>
        <taxon>Pseudomonadati</taxon>
        <taxon>Pseudomonadota</taxon>
        <taxon>Alphaproteobacteria</taxon>
        <taxon>Rhodobacterales</taxon>
        <taxon>Paracoccaceae</taxon>
        <taxon>Cognatishimia</taxon>
    </lineage>
</organism>